<dbReference type="Gene3D" id="1.25.40.10">
    <property type="entry name" value="Tetratricopeptide repeat domain"/>
    <property type="match status" value="1"/>
</dbReference>
<dbReference type="EMBL" id="BARS01043002">
    <property type="protein sequence ID" value="GAG34931.1"/>
    <property type="molecule type" value="Genomic_DNA"/>
</dbReference>
<proteinExistence type="predicted"/>
<name>X0YDN7_9ZZZZ</name>
<dbReference type="PROSITE" id="PS50005">
    <property type="entry name" value="TPR"/>
    <property type="match status" value="1"/>
</dbReference>
<dbReference type="InterPro" id="IPR011990">
    <property type="entry name" value="TPR-like_helical_dom_sf"/>
</dbReference>
<organism evidence="2">
    <name type="scientific">marine sediment metagenome</name>
    <dbReference type="NCBI Taxonomy" id="412755"/>
    <lineage>
        <taxon>unclassified sequences</taxon>
        <taxon>metagenomes</taxon>
        <taxon>ecological metagenomes</taxon>
    </lineage>
</organism>
<feature type="non-terminal residue" evidence="2">
    <location>
        <position position="251"/>
    </location>
</feature>
<dbReference type="Pfam" id="PF14559">
    <property type="entry name" value="TPR_19"/>
    <property type="match status" value="1"/>
</dbReference>
<evidence type="ECO:0000259" key="1">
    <source>
        <dbReference type="PROSITE" id="PS51272"/>
    </source>
</evidence>
<dbReference type="Pfam" id="PF00395">
    <property type="entry name" value="SLH"/>
    <property type="match status" value="1"/>
</dbReference>
<dbReference type="SUPFAM" id="SSF48452">
    <property type="entry name" value="TPR-like"/>
    <property type="match status" value="1"/>
</dbReference>
<dbReference type="PROSITE" id="PS51272">
    <property type="entry name" value="SLH"/>
    <property type="match status" value="1"/>
</dbReference>
<reference evidence="2" key="1">
    <citation type="journal article" date="2014" name="Front. Microbiol.">
        <title>High frequency of phylogenetically diverse reductive dehalogenase-homologous genes in deep subseafloor sedimentary metagenomes.</title>
        <authorList>
            <person name="Kawai M."/>
            <person name="Futagami T."/>
            <person name="Toyoda A."/>
            <person name="Takaki Y."/>
            <person name="Nishi S."/>
            <person name="Hori S."/>
            <person name="Arai W."/>
            <person name="Tsubouchi T."/>
            <person name="Morono Y."/>
            <person name="Uchiyama I."/>
            <person name="Ito T."/>
            <person name="Fujiyama A."/>
            <person name="Inagaki F."/>
            <person name="Takami H."/>
        </authorList>
    </citation>
    <scope>NUCLEOTIDE SEQUENCE</scope>
    <source>
        <strain evidence="2">Expedition CK06-06</strain>
    </source>
</reference>
<evidence type="ECO:0000313" key="2">
    <source>
        <dbReference type="EMBL" id="GAG34931.1"/>
    </source>
</evidence>
<feature type="domain" description="SLH" evidence="1">
    <location>
        <begin position="181"/>
        <end position="244"/>
    </location>
</feature>
<comment type="caution">
    <text evidence="2">The sequence shown here is derived from an EMBL/GenBank/DDBJ whole genome shotgun (WGS) entry which is preliminary data.</text>
</comment>
<accession>X0YDN7</accession>
<dbReference type="InterPro" id="IPR001119">
    <property type="entry name" value="SLH_dom"/>
</dbReference>
<feature type="non-terminal residue" evidence="2">
    <location>
        <position position="1"/>
    </location>
</feature>
<protein>
    <recommendedName>
        <fullName evidence="1">SLH domain-containing protein</fullName>
    </recommendedName>
</protein>
<sequence length="251" mass="28862">YREVLKKEPEHPWARKQYESLKNKKTEEALKEAKTALAEGDTERSRGTFLKALYYSPQSTEAHLFLAEIYKNEDRLQNALVHLKAASSNEPENKEILKNYAEALYQAAQHSKSLEIYEKLLDLEPDNKKIKDLIESLKNRLGIFELPSRYNSIPSLETVSKEEIAALLAVKFKGIVDEVSGTPPIIIDISTSWASKFILQMTSIGILDIYPNHTFQPKKIITRAEMAEILLRFTYYLEKKGFKFIQQIPPD</sequence>
<dbReference type="InterPro" id="IPR019734">
    <property type="entry name" value="TPR_rpt"/>
</dbReference>
<gene>
    <name evidence="2" type="ORF">S01H1_65160</name>
</gene>
<dbReference type="AlphaFoldDB" id="X0YDN7"/>
<dbReference type="SMART" id="SM00028">
    <property type="entry name" value="TPR"/>
    <property type="match status" value="2"/>
</dbReference>